<comment type="caution">
    <text evidence="3">The sequence shown here is derived from an EMBL/GenBank/DDBJ whole genome shotgun (WGS) entry which is preliminary data.</text>
</comment>
<dbReference type="GeneID" id="92047007"/>
<dbReference type="RefSeq" id="XP_066665909.1">
    <property type="nucleotide sequence ID" value="XM_066813947.1"/>
</dbReference>
<keyword evidence="2" id="KW-1133">Transmembrane helix</keyword>
<feature type="transmembrane region" description="Helical" evidence="2">
    <location>
        <begin position="20"/>
        <end position="39"/>
    </location>
</feature>
<evidence type="ECO:0000313" key="4">
    <source>
        <dbReference type="Proteomes" id="UP001433268"/>
    </source>
</evidence>
<protein>
    <recommendedName>
        <fullName evidence="5">Ankyrin repeat protein</fullName>
    </recommendedName>
</protein>
<evidence type="ECO:0000256" key="2">
    <source>
        <dbReference type="SAM" id="Phobius"/>
    </source>
</evidence>
<keyword evidence="2" id="KW-0812">Transmembrane</keyword>
<feature type="region of interest" description="Disordered" evidence="1">
    <location>
        <begin position="339"/>
        <end position="360"/>
    </location>
</feature>
<evidence type="ECO:0000256" key="1">
    <source>
        <dbReference type="SAM" id="MobiDB-lite"/>
    </source>
</evidence>
<dbReference type="Proteomes" id="UP001433268">
    <property type="component" value="Unassembled WGS sequence"/>
</dbReference>
<gene>
    <name evidence="3" type="ORF">PG997_009632</name>
</gene>
<sequence>MALYKTASNLGDWTTSLLTFLSYTIIFIIVLRFLQFVAIRPAFRNTNNSTARPVFTNRRGGTNKMIPVPFSLRHVEEDNTTDPSAACSTNDTGDAPTEYEASPADAIAVKKLLMAAGNLPLELADMIVDQAEYWPCSSVTADYSNLPSKVLGIRGSGNDENKFLLRTEPLGLAHWTPLNHDSWRSTQALPRQLEREFDSDRFQEFVEELPPVPNHPVRKIVFNIRSSDQGWGGNHSDHGTYRHSWTWFDAGLERFDAEAQCEENCPSYSAEQGKGKESRICSCAVRPIWPAVASNEGNEGAVDPPRYHHDIHSTADHKIQANKVAAQGMHNHHIEWRWDDDVDPNSSAAEDLEKRGRGKATGNGEFVRSLKLGDIVTVWGRARFPGWQNRVEKVEVKVYWAI</sequence>
<evidence type="ECO:0000313" key="3">
    <source>
        <dbReference type="EMBL" id="KAK8074969.1"/>
    </source>
</evidence>
<name>A0ABR1VUP4_9PEZI</name>
<keyword evidence="4" id="KW-1185">Reference proteome</keyword>
<keyword evidence="2" id="KW-0472">Membrane</keyword>
<reference evidence="3 4" key="1">
    <citation type="submission" date="2023-01" db="EMBL/GenBank/DDBJ databases">
        <title>Analysis of 21 Apiospora genomes using comparative genomics revels a genus with tremendous synthesis potential of carbohydrate active enzymes and secondary metabolites.</title>
        <authorList>
            <person name="Sorensen T."/>
        </authorList>
    </citation>
    <scope>NUCLEOTIDE SEQUENCE [LARGE SCALE GENOMIC DNA]</scope>
    <source>
        <strain evidence="3 4">CBS 114990</strain>
    </source>
</reference>
<dbReference type="EMBL" id="JAQQWN010000007">
    <property type="protein sequence ID" value="KAK8074969.1"/>
    <property type="molecule type" value="Genomic_DNA"/>
</dbReference>
<organism evidence="3 4">
    <name type="scientific">Apiospora hydei</name>
    <dbReference type="NCBI Taxonomy" id="1337664"/>
    <lineage>
        <taxon>Eukaryota</taxon>
        <taxon>Fungi</taxon>
        <taxon>Dikarya</taxon>
        <taxon>Ascomycota</taxon>
        <taxon>Pezizomycotina</taxon>
        <taxon>Sordariomycetes</taxon>
        <taxon>Xylariomycetidae</taxon>
        <taxon>Amphisphaeriales</taxon>
        <taxon>Apiosporaceae</taxon>
        <taxon>Apiospora</taxon>
    </lineage>
</organism>
<evidence type="ECO:0008006" key="5">
    <source>
        <dbReference type="Google" id="ProtNLM"/>
    </source>
</evidence>
<proteinExistence type="predicted"/>
<accession>A0ABR1VUP4</accession>